<dbReference type="PROSITE" id="PS50011">
    <property type="entry name" value="PROTEIN_KINASE_DOM"/>
    <property type="match status" value="1"/>
</dbReference>
<dbReference type="PROSITE" id="PS00108">
    <property type="entry name" value="PROTEIN_KINASE_ST"/>
    <property type="match status" value="1"/>
</dbReference>
<dbReference type="InterPro" id="IPR000719">
    <property type="entry name" value="Prot_kinase_dom"/>
</dbReference>
<evidence type="ECO:0000259" key="1">
    <source>
        <dbReference type="PROSITE" id="PS50011"/>
    </source>
</evidence>
<proteinExistence type="predicted"/>
<accession>A0A2I9DQ11</accession>
<dbReference type="Gene3D" id="1.10.510.10">
    <property type="entry name" value="Transferase(Phosphotransferase) domain 1"/>
    <property type="match status" value="1"/>
</dbReference>
<dbReference type="InterPro" id="IPR011009">
    <property type="entry name" value="Kinase-like_dom_sf"/>
</dbReference>
<dbReference type="SUPFAM" id="SSF56112">
    <property type="entry name" value="Protein kinase-like (PK-like)"/>
    <property type="match status" value="1"/>
</dbReference>
<keyword evidence="2" id="KW-0808">Transferase</keyword>
<dbReference type="EMBL" id="BFAG01000001">
    <property type="protein sequence ID" value="GBF04247.1"/>
    <property type="molecule type" value="Genomic_DNA"/>
</dbReference>
<gene>
    <name evidence="2" type="ORF">DAERI_010419</name>
</gene>
<dbReference type="RefSeq" id="WP_235610187.1">
    <property type="nucleotide sequence ID" value="NZ_BFAG01000001.1"/>
</dbReference>
<dbReference type="PANTHER" id="PTHR44329">
    <property type="entry name" value="SERINE/THREONINE-PROTEIN KINASE TNNI3K-RELATED"/>
    <property type="match status" value="1"/>
</dbReference>
<dbReference type="Pfam" id="PF00069">
    <property type="entry name" value="Pkinase"/>
    <property type="match status" value="1"/>
</dbReference>
<dbReference type="InterPro" id="IPR008271">
    <property type="entry name" value="Ser/Thr_kinase_AS"/>
</dbReference>
<keyword evidence="3" id="KW-1185">Reference proteome</keyword>
<feature type="domain" description="Protein kinase" evidence="1">
    <location>
        <begin position="1"/>
        <end position="253"/>
    </location>
</feature>
<keyword evidence="2" id="KW-0418">Kinase</keyword>
<evidence type="ECO:0000313" key="2">
    <source>
        <dbReference type="EMBL" id="GBF04247.1"/>
    </source>
</evidence>
<dbReference type="CDD" id="cd14014">
    <property type="entry name" value="STKc_PknB_like"/>
    <property type="match status" value="1"/>
</dbReference>
<name>A0A2I9DQ11_9DEIO</name>
<reference evidence="3" key="1">
    <citation type="submission" date="2018-01" db="EMBL/GenBank/DDBJ databases">
        <title>Draft Genome Sequence of the Radioresistant Bacterium Deinococcus aerius TR0125, Isolated from the Higher Atmosphere above Japan.</title>
        <authorList>
            <person name="Satoh K."/>
            <person name="Arai H."/>
            <person name="Sanzen T."/>
            <person name="Kawaguchi Y."/>
            <person name="Hayashi H."/>
            <person name="Yokobori S."/>
            <person name="Yamagishi A."/>
            <person name="Oono Y."/>
            <person name="Narumi I."/>
        </authorList>
    </citation>
    <scope>NUCLEOTIDE SEQUENCE [LARGE SCALE GENOMIC DNA]</scope>
    <source>
        <strain evidence="3">TR0125</strain>
    </source>
</reference>
<dbReference type="GO" id="GO:0004674">
    <property type="term" value="F:protein serine/threonine kinase activity"/>
    <property type="evidence" value="ECO:0007669"/>
    <property type="project" value="UniProtKB-KW"/>
</dbReference>
<protein>
    <submittedName>
        <fullName evidence="2">Serine/threonine protein kinase</fullName>
    </submittedName>
</protein>
<dbReference type="PANTHER" id="PTHR44329:SF214">
    <property type="entry name" value="PROTEIN KINASE DOMAIN-CONTAINING PROTEIN"/>
    <property type="match status" value="1"/>
</dbReference>
<keyword evidence="2" id="KW-0723">Serine/threonine-protein kinase</keyword>
<dbReference type="Proteomes" id="UP000236569">
    <property type="component" value="Unassembled WGS sequence"/>
</dbReference>
<comment type="caution">
    <text evidence="2">The sequence shown here is derived from an EMBL/GenBank/DDBJ whole genome shotgun (WGS) entry which is preliminary data.</text>
</comment>
<sequence length="264" mass="28953">MQEFRETQAIARRRVLARRGGVQSEAGEWRGLPVFVKTLLTGDPEAALRFDHEGRIAGSLTHPLIVPLLARSPNQLIFPFVEGGTLRERVEGGPLPLPEALEVACGVLEAAEYLHAQGVTHHDLKPENVLLVKGRERSECVRLIDFGMSHSRALPLDVHDGTRMGTPHFMAPEQFRGVRGDPRSDLYSAAVLLFDCLCGFPPYEDALGWLVGLRGDRAPLPGPPALHPILCAALSRDPEDRPASAAEMRAALMEVARELECRCP</sequence>
<dbReference type="SMART" id="SM00220">
    <property type="entry name" value="S_TKc"/>
    <property type="match status" value="1"/>
</dbReference>
<dbReference type="GO" id="GO:0005524">
    <property type="term" value="F:ATP binding"/>
    <property type="evidence" value="ECO:0007669"/>
    <property type="project" value="InterPro"/>
</dbReference>
<dbReference type="InterPro" id="IPR051681">
    <property type="entry name" value="Ser/Thr_Kinases-Pseudokinases"/>
</dbReference>
<evidence type="ECO:0000313" key="3">
    <source>
        <dbReference type="Proteomes" id="UP000236569"/>
    </source>
</evidence>
<organism evidence="2 3">
    <name type="scientific">Deinococcus aerius</name>
    <dbReference type="NCBI Taxonomy" id="200253"/>
    <lineage>
        <taxon>Bacteria</taxon>
        <taxon>Thermotogati</taxon>
        <taxon>Deinococcota</taxon>
        <taxon>Deinococci</taxon>
        <taxon>Deinococcales</taxon>
        <taxon>Deinococcaceae</taxon>
        <taxon>Deinococcus</taxon>
    </lineage>
</organism>
<dbReference type="AlphaFoldDB" id="A0A2I9DQ11"/>